<comment type="caution">
    <text evidence="16">The sequence shown here is derived from an EMBL/GenBank/DDBJ whole genome shotgun (WGS) entry which is preliminary data.</text>
</comment>
<dbReference type="CDD" id="cd00056">
    <property type="entry name" value="ENDO3c"/>
    <property type="match status" value="1"/>
</dbReference>
<evidence type="ECO:0000256" key="1">
    <source>
        <dbReference type="ARBA" id="ARBA00000843"/>
    </source>
</evidence>
<dbReference type="Gene3D" id="3.90.79.10">
    <property type="entry name" value="Nucleoside Triphosphate Pyrophosphohydrolase"/>
    <property type="match status" value="1"/>
</dbReference>
<dbReference type="NCBIfam" id="TIGR01084">
    <property type="entry name" value="mutY"/>
    <property type="match status" value="1"/>
</dbReference>
<dbReference type="PANTHER" id="PTHR42944">
    <property type="entry name" value="ADENINE DNA GLYCOSYLASE"/>
    <property type="match status" value="1"/>
</dbReference>
<comment type="function">
    <text evidence="2">Adenine glycosylase active on G-A mispairs. MutY also corrects error-prone DNA synthesis past GO lesions which are due to the oxidatively damaged form of guanine: 7,8-dihydro-8-oxoguanine (8-oxo-dGTP).</text>
</comment>
<evidence type="ECO:0000256" key="6">
    <source>
        <dbReference type="ARBA" id="ARBA00022485"/>
    </source>
</evidence>
<evidence type="ECO:0000256" key="14">
    <source>
        <dbReference type="RuleBase" id="RU365096"/>
    </source>
</evidence>
<dbReference type="InterPro" id="IPR003265">
    <property type="entry name" value="HhH-GPD_domain"/>
</dbReference>
<dbReference type="InterPro" id="IPR015797">
    <property type="entry name" value="NUDIX_hydrolase-like_dom_sf"/>
</dbReference>
<evidence type="ECO:0000256" key="10">
    <source>
        <dbReference type="ARBA" id="ARBA00023004"/>
    </source>
</evidence>
<evidence type="ECO:0000259" key="15">
    <source>
        <dbReference type="SMART" id="SM00478"/>
    </source>
</evidence>
<dbReference type="SUPFAM" id="SSF48150">
    <property type="entry name" value="DNA-glycosylase"/>
    <property type="match status" value="1"/>
</dbReference>
<evidence type="ECO:0000256" key="7">
    <source>
        <dbReference type="ARBA" id="ARBA00022723"/>
    </source>
</evidence>
<dbReference type="SUPFAM" id="SSF55811">
    <property type="entry name" value="Nudix"/>
    <property type="match status" value="1"/>
</dbReference>
<evidence type="ECO:0000313" key="17">
    <source>
        <dbReference type="Proteomes" id="UP000305041"/>
    </source>
</evidence>
<dbReference type="RefSeq" id="WP_138162882.1">
    <property type="nucleotide sequence ID" value="NZ_VAUA01000004.1"/>
</dbReference>
<keyword evidence="12" id="KW-0234">DNA repair</keyword>
<keyword evidence="7" id="KW-0479">Metal-binding</keyword>
<keyword evidence="8 14" id="KW-0227">DNA damage</keyword>
<keyword evidence="10 14" id="KW-0408">Iron</keyword>
<evidence type="ECO:0000256" key="2">
    <source>
        <dbReference type="ARBA" id="ARBA00002933"/>
    </source>
</evidence>
<sequence>MRDLKDDPLELSDQILTWYDNHARALPWRISPKDRALGIQPDPYRIWLSEVMLQQTTVAAVKDYFHRFTQRWPTVQKLAAAEDGDVMGEWAGLGYYARARNLLKCARVVTDEYAGVFPTTHDSLLKLPGIGPYTAAAISSIAYDLPETVLDGNVERVMARLYNIDAPLPGSKPQLKILAAALTPNRRPGDYAQAVMDLGATICSPKSPACGICPWRDPCLARTAGTAQSLPQKTPKKPKPTRRGHVYLARASNGDWLLERRPDKGLLGGMLGWPGSEWSEDPAPNPPFASDWRDLGGEVRHTFTHFHLILQVLVTELPTQYPPTERHLRVAADDFRPSDLPTVMRKAFDLWHSSSIQRRISRSHTDTPGVAR</sequence>
<evidence type="ECO:0000313" key="16">
    <source>
        <dbReference type="EMBL" id="TLP65814.1"/>
    </source>
</evidence>
<dbReference type="InterPro" id="IPR023170">
    <property type="entry name" value="HhH_base_excis_C"/>
</dbReference>
<evidence type="ECO:0000256" key="3">
    <source>
        <dbReference type="ARBA" id="ARBA00008343"/>
    </source>
</evidence>
<keyword evidence="11" id="KW-0411">Iron-sulfur</keyword>
<accession>A0ABY2UWC8</accession>
<dbReference type="InterPro" id="IPR011257">
    <property type="entry name" value="DNA_glycosylase"/>
</dbReference>
<proteinExistence type="inferred from homology"/>
<dbReference type="PROSITE" id="PS01155">
    <property type="entry name" value="ENDONUCLEASE_III_2"/>
    <property type="match status" value="1"/>
</dbReference>
<organism evidence="16 17">
    <name type="scientific">Parasedimentitalea maritima</name>
    <dbReference type="NCBI Taxonomy" id="2578117"/>
    <lineage>
        <taxon>Bacteria</taxon>
        <taxon>Pseudomonadati</taxon>
        <taxon>Pseudomonadota</taxon>
        <taxon>Alphaproteobacteria</taxon>
        <taxon>Rhodobacterales</taxon>
        <taxon>Paracoccaceae</taxon>
        <taxon>Parasedimentitalea</taxon>
    </lineage>
</organism>
<keyword evidence="6" id="KW-0004">4Fe-4S</keyword>
<dbReference type="CDD" id="cd03431">
    <property type="entry name" value="NUDIX_DNA_Glycosylase_C-MutY"/>
    <property type="match status" value="1"/>
</dbReference>
<dbReference type="EC" id="3.2.2.31" evidence="4 14"/>
<dbReference type="Gene3D" id="1.10.340.30">
    <property type="entry name" value="Hypothetical protein, domain 2"/>
    <property type="match status" value="1"/>
</dbReference>
<keyword evidence="9" id="KW-0378">Hydrolase</keyword>
<gene>
    <name evidence="16" type="primary">mutY</name>
    <name evidence="16" type="ORF">FEE96_09970</name>
</gene>
<dbReference type="SMART" id="SM00478">
    <property type="entry name" value="ENDO3c"/>
    <property type="match status" value="1"/>
</dbReference>
<dbReference type="Pfam" id="PF00730">
    <property type="entry name" value="HhH-GPD"/>
    <property type="match status" value="1"/>
</dbReference>
<evidence type="ECO:0000256" key="12">
    <source>
        <dbReference type="ARBA" id="ARBA00023204"/>
    </source>
</evidence>
<dbReference type="Pfam" id="PF14815">
    <property type="entry name" value="NUDIX_4"/>
    <property type="match status" value="1"/>
</dbReference>
<keyword evidence="17" id="KW-1185">Reference proteome</keyword>
<keyword evidence="13 14" id="KW-0326">Glycosidase</keyword>
<comment type="cofactor">
    <cofactor evidence="14">
        <name>[4Fe-4S] cluster</name>
        <dbReference type="ChEBI" id="CHEBI:49883"/>
    </cofactor>
    <text evidence="14">Binds 1 [4Fe-4S] cluster.</text>
</comment>
<dbReference type="InterPro" id="IPR004036">
    <property type="entry name" value="Endonuclease-III-like_CS2"/>
</dbReference>
<name>A0ABY2UWC8_9RHOB</name>
<evidence type="ECO:0000256" key="5">
    <source>
        <dbReference type="ARBA" id="ARBA00022023"/>
    </source>
</evidence>
<evidence type="ECO:0000256" key="8">
    <source>
        <dbReference type="ARBA" id="ARBA00022763"/>
    </source>
</evidence>
<dbReference type="PROSITE" id="PS00764">
    <property type="entry name" value="ENDONUCLEASE_III_1"/>
    <property type="match status" value="1"/>
</dbReference>
<dbReference type="InterPro" id="IPR044298">
    <property type="entry name" value="MIG/MutY"/>
</dbReference>
<dbReference type="EMBL" id="VAUA01000004">
    <property type="protein sequence ID" value="TLP65814.1"/>
    <property type="molecule type" value="Genomic_DNA"/>
</dbReference>
<dbReference type="Gene3D" id="1.10.1670.10">
    <property type="entry name" value="Helix-hairpin-Helix base-excision DNA repair enzymes (C-terminal)"/>
    <property type="match status" value="1"/>
</dbReference>
<evidence type="ECO:0000256" key="11">
    <source>
        <dbReference type="ARBA" id="ARBA00023014"/>
    </source>
</evidence>
<comment type="similarity">
    <text evidence="3 14">Belongs to the Nth/MutY family.</text>
</comment>
<reference evidence="16 17" key="1">
    <citation type="submission" date="2019-05" db="EMBL/GenBank/DDBJ databases">
        <title>Draft genome sequence of Pelagicola sp. DSW4-44.</title>
        <authorList>
            <person name="Oh J."/>
        </authorList>
    </citation>
    <scope>NUCLEOTIDE SEQUENCE [LARGE SCALE GENOMIC DNA]</scope>
    <source>
        <strain evidence="16 17">DSW4-44</strain>
    </source>
</reference>
<evidence type="ECO:0000256" key="4">
    <source>
        <dbReference type="ARBA" id="ARBA00012045"/>
    </source>
</evidence>
<dbReference type="PANTHER" id="PTHR42944:SF1">
    <property type="entry name" value="ADENINE DNA GLYCOSYLASE"/>
    <property type="match status" value="1"/>
</dbReference>
<dbReference type="Proteomes" id="UP000305041">
    <property type="component" value="Unassembled WGS sequence"/>
</dbReference>
<protein>
    <recommendedName>
        <fullName evidence="5 14">Adenine DNA glycosylase</fullName>
        <ecNumber evidence="4 14">3.2.2.31</ecNumber>
    </recommendedName>
</protein>
<dbReference type="InterPro" id="IPR000445">
    <property type="entry name" value="HhH_motif"/>
</dbReference>
<evidence type="ECO:0000256" key="9">
    <source>
        <dbReference type="ARBA" id="ARBA00022801"/>
    </source>
</evidence>
<comment type="catalytic activity">
    <reaction evidence="1 14">
        <text>Hydrolyzes free adenine bases from 7,8-dihydro-8-oxoguanine:adenine mismatched double-stranded DNA, leaving an apurinic site.</text>
        <dbReference type="EC" id="3.2.2.31"/>
    </reaction>
</comment>
<dbReference type="InterPro" id="IPR029119">
    <property type="entry name" value="MutY_C"/>
</dbReference>
<dbReference type="InterPro" id="IPR005760">
    <property type="entry name" value="A/G_AdeGlyc_MutY"/>
</dbReference>
<feature type="domain" description="HhH-GPD" evidence="15">
    <location>
        <begin position="52"/>
        <end position="201"/>
    </location>
</feature>
<evidence type="ECO:0000256" key="13">
    <source>
        <dbReference type="ARBA" id="ARBA00023295"/>
    </source>
</evidence>
<dbReference type="InterPro" id="IPR004035">
    <property type="entry name" value="Endouclease-III_FeS-bd_BS"/>
</dbReference>
<dbReference type="Pfam" id="PF00633">
    <property type="entry name" value="HHH"/>
    <property type="match status" value="1"/>
</dbReference>